<dbReference type="GO" id="GO:0006826">
    <property type="term" value="P:iron ion transport"/>
    <property type="evidence" value="ECO:0007669"/>
    <property type="project" value="TreeGrafter"/>
</dbReference>
<keyword evidence="6 15" id="KW-0812">Transmembrane</keyword>
<dbReference type="InterPro" id="IPR013112">
    <property type="entry name" value="FAD-bd_8"/>
</dbReference>
<sequence length="596" mass="66355">MDSRETVTHSRGSDNRLVAALFWIVVAIVITLVGLLSKSRHAHRRLDGEKGGGLKRWYSVPLPWPEPYSPAGQLLRTGLALAAYWSFLCFLLLFRIVGGSGVETVAFRFGWLGLAHVPLVVLAVSQLNVISLATGISHRRLRWMHRWVARTFFLLCTVHGVLFLVEWIPDDFFWTELKIVPRVKHGIFAWALLSWMAISSLSPVRGLSYEFFIFQHAASAVAFILLLHWHLLKQSEPSIYCAAAVVCLDWVLRVFGFAYRNLGRHVPTCCGRPRWGYEATVIADSEGVTALWVNGIHFDWKPGQHVFVWTPQFWLQSSHPFTIVNVHDQDPNQCRRILLVMQTKHGFTKKLNRFAHGRGSGEESRTLRVFISGPFGQSGADLGLSETLVFISASTGSSYNLPLIESLAVGSEDTVARSVHVLLVARRKAHLDVYLQRLRSVLRNGVGSGLVFHVRIAITAQAELGSQDDEHARLVEAGSEEDVEAGSERSDELRNSGDSFLNRPGEPCGSDTFSGSDNEQDVEIGNGEGANFHFPETTGRPDLGEYFDDIMDMACGRIDVYVCGGKSIVDGTRESLAKVSHLRRQTNVFLHVEGQG</sequence>
<evidence type="ECO:0000256" key="10">
    <source>
        <dbReference type="ARBA" id="ARBA00023065"/>
    </source>
</evidence>
<evidence type="ECO:0000256" key="7">
    <source>
        <dbReference type="ARBA" id="ARBA00022982"/>
    </source>
</evidence>
<feature type="transmembrane region" description="Helical" evidence="15">
    <location>
        <begin position="211"/>
        <end position="231"/>
    </location>
</feature>
<dbReference type="InterPro" id="IPR013121">
    <property type="entry name" value="Fe_red_NAD-bd_6"/>
</dbReference>
<feature type="transmembrane region" description="Helical" evidence="15">
    <location>
        <begin position="17"/>
        <end position="36"/>
    </location>
</feature>
<evidence type="ECO:0000256" key="5">
    <source>
        <dbReference type="ARBA" id="ARBA00022475"/>
    </source>
</evidence>
<evidence type="ECO:0000256" key="14">
    <source>
        <dbReference type="SAM" id="MobiDB-lite"/>
    </source>
</evidence>
<keyword evidence="5" id="KW-1003">Cell membrane</keyword>
<protein>
    <recommendedName>
        <fullName evidence="3">ferric-chelate reductase (NADPH)</fullName>
        <ecNumber evidence="3">1.16.1.9</ecNumber>
    </recommendedName>
</protein>
<keyword evidence="12" id="KW-0325">Glycoprotein</keyword>
<feature type="domain" description="FAD-binding FR-type" evidence="16">
    <location>
        <begin position="271"/>
        <end position="381"/>
    </location>
</feature>
<dbReference type="SUPFAM" id="SSF63380">
    <property type="entry name" value="Riboflavin synthase domain-like"/>
    <property type="match status" value="1"/>
</dbReference>
<evidence type="ECO:0000256" key="4">
    <source>
        <dbReference type="ARBA" id="ARBA00022448"/>
    </source>
</evidence>
<feature type="compositionally biased region" description="Basic and acidic residues" evidence="14">
    <location>
        <begin position="486"/>
        <end position="495"/>
    </location>
</feature>
<dbReference type="SFLD" id="SFLDS00052">
    <property type="entry name" value="Ferric_Reductase_Domain"/>
    <property type="match status" value="1"/>
</dbReference>
<dbReference type="Pfam" id="PF01794">
    <property type="entry name" value="Ferric_reduct"/>
    <property type="match status" value="1"/>
</dbReference>
<dbReference type="EC" id="1.16.1.9" evidence="3"/>
<gene>
    <name evidence="17" type="ORF">QBC46DRAFT_355711</name>
</gene>
<proteinExistence type="inferred from homology"/>
<evidence type="ECO:0000256" key="15">
    <source>
        <dbReference type="SAM" id="Phobius"/>
    </source>
</evidence>
<evidence type="ECO:0000313" key="17">
    <source>
        <dbReference type="EMBL" id="KAK3938586.1"/>
    </source>
</evidence>
<evidence type="ECO:0000256" key="8">
    <source>
        <dbReference type="ARBA" id="ARBA00022989"/>
    </source>
</evidence>
<accession>A0AAN6S3K7</accession>
<dbReference type="PROSITE" id="PS51384">
    <property type="entry name" value="FAD_FR"/>
    <property type="match status" value="1"/>
</dbReference>
<dbReference type="InterPro" id="IPR039261">
    <property type="entry name" value="FNR_nucleotide-bd"/>
</dbReference>
<keyword evidence="10" id="KW-0406">Ion transport</keyword>
<dbReference type="AlphaFoldDB" id="A0AAN6S3K7"/>
<evidence type="ECO:0000313" key="18">
    <source>
        <dbReference type="Proteomes" id="UP001303473"/>
    </source>
</evidence>
<dbReference type="Gene3D" id="3.40.50.80">
    <property type="entry name" value="Nucleotide-binding domain of ferredoxin-NADP reductase (FNR) module"/>
    <property type="match status" value="1"/>
</dbReference>
<comment type="caution">
    <text evidence="17">The sequence shown here is derived from an EMBL/GenBank/DDBJ whole genome shotgun (WGS) entry which is preliminary data.</text>
</comment>
<keyword evidence="7" id="KW-0249">Electron transport</keyword>
<evidence type="ECO:0000256" key="6">
    <source>
        <dbReference type="ARBA" id="ARBA00022692"/>
    </source>
</evidence>
<dbReference type="GO" id="GO:0052851">
    <property type="term" value="F:ferric-chelate reductase (NADPH) activity"/>
    <property type="evidence" value="ECO:0007669"/>
    <property type="project" value="UniProtKB-EC"/>
</dbReference>
<evidence type="ECO:0000256" key="2">
    <source>
        <dbReference type="ARBA" id="ARBA00006278"/>
    </source>
</evidence>
<evidence type="ECO:0000256" key="9">
    <source>
        <dbReference type="ARBA" id="ARBA00023002"/>
    </source>
</evidence>
<evidence type="ECO:0000256" key="11">
    <source>
        <dbReference type="ARBA" id="ARBA00023136"/>
    </source>
</evidence>
<dbReference type="Pfam" id="PF08022">
    <property type="entry name" value="FAD_binding_8"/>
    <property type="match status" value="1"/>
</dbReference>
<evidence type="ECO:0000256" key="3">
    <source>
        <dbReference type="ARBA" id="ARBA00012668"/>
    </source>
</evidence>
<evidence type="ECO:0000256" key="12">
    <source>
        <dbReference type="ARBA" id="ARBA00023180"/>
    </source>
</evidence>
<dbReference type="SFLD" id="SFLDG01168">
    <property type="entry name" value="Ferric_reductase_subgroup_(FRE"/>
    <property type="match status" value="1"/>
</dbReference>
<dbReference type="EMBL" id="MU853826">
    <property type="protein sequence ID" value="KAK3938586.1"/>
    <property type="molecule type" value="Genomic_DNA"/>
</dbReference>
<dbReference type="InterPro" id="IPR017927">
    <property type="entry name" value="FAD-bd_FR_type"/>
</dbReference>
<feature type="transmembrane region" description="Helical" evidence="15">
    <location>
        <begin position="237"/>
        <end position="255"/>
    </location>
</feature>
<keyword evidence="9" id="KW-0560">Oxidoreductase</keyword>
<name>A0AAN6S3K7_9PEZI</name>
<dbReference type="CDD" id="cd06186">
    <property type="entry name" value="NOX_Duox_like_FAD_NADP"/>
    <property type="match status" value="1"/>
</dbReference>
<feature type="transmembrane region" description="Helical" evidence="15">
    <location>
        <begin position="78"/>
        <end position="97"/>
    </location>
</feature>
<feature type="region of interest" description="Disordered" evidence="14">
    <location>
        <begin position="478"/>
        <end position="521"/>
    </location>
</feature>
<dbReference type="Pfam" id="PF08030">
    <property type="entry name" value="NAD_binding_6"/>
    <property type="match status" value="1"/>
</dbReference>
<dbReference type="PANTHER" id="PTHR32361:SF9">
    <property type="entry name" value="FERRIC REDUCTASE TRANSMEMBRANE COMPONENT 3-RELATED"/>
    <property type="match status" value="1"/>
</dbReference>
<organism evidence="17 18">
    <name type="scientific">Diplogelasinospora grovesii</name>
    <dbReference type="NCBI Taxonomy" id="303347"/>
    <lineage>
        <taxon>Eukaryota</taxon>
        <taxon>Fungi</taxon>
        <taxon>Dikarya</taxon>
        <taxon>Ascomycota</taxon>
        <taxon>Pezizomycotina</taxon>
        <taxon>Sordariomycetes</taxon>
        <taxon>Sordariomycetidae</taxon>
        <taxon>Sordariales</taxon>
        <taxon>Diplogelasinosporaceae</taxon>
        <taxon>Diplogelasinospora</taxon>
    </lineage>
</organism>
<dbReference type="GO" id="GO:0015677">
    <property type="term" value="P:copper ion import"/>
    <property type="evidence" value="ECO:0007669"/>
    <property type="project" value="TreeGrafter"/>
</dbReference>
<dbReference type="InterPro" id="IPR051410">
    <property type="entry name" value="Ferric/Cupric_Reductase"/>
</dbReference>
<dbReference type="InterPro" id="IPR013130">
    <property type="entry name" value="Fe3_Rdtase_TM_dom"/>
</dbReference>
<evidence type="ECO:0000256" key="1">
    <source>
        <dbReference type="ARBA" id="ARBA00004651"/>
    </source>
</evidence>
<keyword evidence="11 15" id="KW-0472">Membrane</keyword>
<dbReference type="GO" id="GO:0006879">
    <property type="term" value="P:intracellular iron ion homeostasis"/>
    <property type="evidence" value="ECO:0007669"/>
    <property type="project" value="TreeGrafter"/>
</dbReference>
<evidence type="ECO:0000256" key="13">
    <source>
        <dbReference type="ARBA" id="ARBA00048483"/>
    </source>
</evidence>
<evidence type="ECO:0000259" key="16">
    <source>
        <dbReference type="PROSITE" id="PS51384"/>
    </source>
</evidence>
<dbReference type="Proteomes" id="UP001303473">
    <property type="component" value="Unassembled WGS sequence"/>
</dbReference>
<dbReference type="InterPro" id="IPR017938">
    <property type="entry name" value="Riboflavin_synthase-like_b-brl"/>
</dbReference>
<comment type="similarity">
    <text evidence="2">Belongs to the ferric reductase (FRE) family.</text>
</comment>
<comment type="catalytic activity">
    <reaction evidence="13">
        <text>2 a Fe(II)-siderophore + NADP(+) + H(+) = 2 a Fe(III)-siderophore + NADPH</text>
        <dbReference type="Rhea" id="RHEA:28795"/>
        <dbReference type="Rhea" id="RHEA-COMP:11342"/>
        <dbReference type="Rhea" id="RHEA-COMP:11344"/>
        <dbReference type="ChEBI" id="CHEBI:15378"/>
        <dbReference type="ChEBI" id="CHEBI:29033"/>
        <dbReference type="ChEBI" id="CHEBI:29034"/>
        <dbReference type="ChEBI" id="CHEBI:57783"/>
        <dbReference type="ChEBI" id="CHEBI:58349"/>
        <dbReference type="EC" id="1.16.1.9"/>
    </reaction>
</comment>
<feature type="transmembrane region" description="Helical" evidence="15">
    <location>
        <begin position="147"/>
        <end position="167"/>
    </location>
</feature>
<keyword evidence="18" id="KW-1185">Reference proteome</keyword>
<reference evidence="18" key="1">
    <citation type="journal article" date="2023" name="Mol. Phylogenet. Evol.">
        <title>Genome-scale phylogeny and comparative genomics of the fungal order Sordariales.</title>
        <authorList>
            <person name="Hensen N."/>
            <person name="Bonometti L."/>
            <person name="Westerberg I."/>
            <person name="Brannstrom I.O."/>
            <person name="Guillou S."/>
            <person name="Cros-Aarteil S."/>
            <person name="Calhoun S."/>
            <person name="Haridas S."/>
            <person name="Kuo A."/>
            <person name="Mondo S."/>
            <person name="Pangilinan J."/>
            <person name="Riley R."/>
            <person name="LaButti K."/>
            <person name="Andreopoulos B."/>
            <person name="Lipzen A."/>
            <person name="Chen C."/>
            <person name="Yan M."/>
            <person name="Daum C."/>
            <person name="Ng V."/>
            <person name="Clum A."/>
            <person name="Steindorff A."/>
            <person name="Ohm R.A."/>
            <person name="Martin F."/>
            <person name="Silar P."/>
            <person name="Natvig D.O."/>
            <person name="Lalanne C."/>
            <person name="Gautier V."/>
            <person name="Ament-Velasquez S.L."/>
            <person name="Kruys A."/>
            <person name="Hutchinson M.I."/>
            <person name="Powell A.J."/>
            <person name="Barry K."/>
            <person name="Miller A.N."/>
            <person name="Grigoriev I.V."/>
            <person name="Debuchy R."/>
            <person name="Gladieux P."/>
            <person name="Hiltunen Thoren M."/>
            <person name="Johannesson H."/>
        </authorList>
    </citation>
    <scope>NUCLEOTIDE SEQUENCE [LARGE SCALE GENOMIC DNA]</scope>
    <source>
        <strain evidence="18">CBS 340.73</strain>
    </source>
</reference>
<dbReference type="GO" id="GO:0005886">
    <property type="term" value="C:plasma membrane"/>
    <property type="evidence" value="ECO:0007669"/>
    <property type="project" value="UniProtKB-SubCell"/>
</dbReference>
<keyword evidence="8 15" id="KW-1133">Transmembrane helix</keyword>
<feature type="transmembrane region" description="Helical" evidence="15">
    <location>
        <begin position="109"/>
        <end position="135"/>
    </location>
</feature>
<keyword evidence="4" id="KW-0813">Transport</keyword>
<comment type="subcellular location">
    <subcellularLocation>
        <location evidence="1">Cell membrane</location>
        <topology evidence="1">Multi-pass membrane protein</topology>
    </subcellularLocation>
</comment>
<dbReference type="PANTHER" id="PTHR32361">
    <property type="entry name" value="FERRIC/CUPRIC REDUCTASE TRANSMEMBRANE COMPONENT"/>
    <property type="match status" value="1"/>
</dbReference>